<reference evidence="12 13" key="1">
    <citation type="submission" date="2017-02" db="EMBL/GenBank/DDBJ databases">
        <title>Comparative genomic analysis of Brazilian Leptospira kirschneri strains of different serogroups.</title>
        <authorList>
            <person name="Moreno L.Z."/>
            <person name="Miraglia F."/>
            <person name="Kremer F.S."/>
            <person name="Eslabao M.R."/>
            <person name="Lilenbaum W."/>
            <person name="Dellagostin O.A."/>
            <person name="Moreno A.M."/>
        </authorList>
    </citation>
    <scope>NUCLEOTIDE SEQUENCE [LARGE SCALE GENOMIC DNA]</scope>
    <source>
        <strain evidence="12 13">M110/06</strain>
    </source>
</reference>
<keyword evidence="8 10" id="KW-1133">Transmembrane helix</keyword>
<dbReference type="EMBL" id="MVIT01000064">
    <property type="protein sequence ID" value="OOV42456.1"/>
    <property type="molecule type" value="Genomic_DNA"/>
</dbReference>
<dbReference type="RefSeq" id="WP_025182396.1">
    <property type="nucleotide sequence ID" value="NZ_MVIT01000064.1"/>
</dbReference>
<dbReference type="Gene3D" id="1.10.40.60">
    <property type="entry name" value="EpsJ-like"/>
    <property type="match status" value="1"/>
</dbReference>
<dbReference type="GO" id="GO:0005886">
    <property type="term" value="C:plasma membrane"/>
    <property type="evidence" value="ECO:0007669"/>
    <property type="project" value="UniProtKB-SubCell"/>
</dbReference>
<comment type="similarity">
    <text evidence="2">Belongs to the GSP K family.</text>
</comment>
<dbReference type="Proteomes" id="UP000191008">
    <property type="component" value="Unassembled WGS sequence"/>
</dbReference>
<comment type="subcellular location">
    <subcellularLocation>
        <location evidence="1">Cell inner membrane</location>
    </subcellularLocation>
</comment>
<accession>A0A1T1DNR2</accession>
<sequence>MKLLRFREFFLSNIQILLKTKPKISKEIITGKFLTKCKSSHKFEVVSRFLIGFHHFVRLQIFRFYNWLCEFPQFQFLELIFNWVQKNFTFKTKENSWRILCSYRFRKSREGFMVVILVMAIGTASFYTATEFGERSLGERRIAQADADGFRALLLAKAGFQGALGALKKIPEEYLYKSGIALNPPPLPLGGGTIYYKISSEDGKINLNSLLNQDDNQQNLRSVEMLSRLFDHFGIKREKIFPIFDWMDTDLQETGGGAEDGYYSSLKPPRKNKNSFMYSISELVSVKGFDRATVYGSLKPADFDQKYSKAFQSEEERALIGDSDFVLANNVTAYIPSGQNSDDRINLNGAPYFVLMSLSDFMTKQAAMRILKFKLEQGGFIKELKDLEKFQEFQIPTSGGLTLYKELAGEGTEVSGGRVKTKGEIFRIVAVGQVGKTIRRITGIFDLTNNQMLYYMED</sequence>
<organism evidence="12 13">
    <name type="scientific">Leptospira kirschneri serovar Pomona</name>
    <dbReference type="NCBI Taxonomy" id="561005"/>
    <lineage>
        <taxon>Bacteria</taxon>
        <taxon>Pseudomonadati</taxon>
        <taxon>Spirochaetota</taxon>
        <taxon>Spirochaetia</taxon>
        <taxon>Leptospirales</taxon>
        <taxon>Leptospiraceae</taxon>
        <taxon>Leptospira</taxon>
    </lineage>
</organism>
<dbReference type="Gene3D" id="3.30.1300.30">
    <property type="entry name" value="GSPII I/J protein-like"/>
    <property type="match status" value="1"/>
</dbReference>
<dbReference type="GO" id="GO:0009306">
    <property type="term" value="P:protein secretion"/>
    <property type="evidence" value="ECO:0007669"/>
    <property type="project" value="InterPro"/>
</dbReference>
<evidence type="ECO:0000256" key="6">
    <source>
        <dbReference type="ARBA" id="ARBA00022692"/>
    </source>
</evidence>
<evidence type="ECO:0000256" key="3">
    <source>
        <dbReference type="ARBA" id="ARBA00022448"/>
    </source>
</evidence>
<evidence type="ECO:0000256" key="2">
    <source>
        <dbReference type="ARBA" id="ARBA00007246"/>
    </source>
</evidence>
<evidence type="ECO:0000256" key="8">
    <source>
        <dbReference type="ARBA" id="ARBA00022989"/>
    </source>
</evidence>
<proteinExistence type="inferred from homology"/>
<evidence type="ECO:0000313" key="12">
    <source>
        <dbReference type="EMBL" id="OOV42456.1"/>
    </source>
</evidence>
<dbReference type="InterPro" id="IPR049031">
    <property type="entry name" value="T2SSK_SAM-like_1st"/>
</dbReference>
<evidence type="ECO:0000259" key="11">
    <source>
        <dbReference type="Pfam" id="PF21687"/>
    </source>
</evidence>
<dbReference type="AlphaFoldDB" id="A0A1T1DNR2"/>
<evidence type="ECO:0000256" key="1">
    <source>
        <dbReference type="ARBA" id="ARBA00004533"/>
    </source>
</evidence>
<evidence type="ECO:0000256" key="10">
    <source>
        <dbReference type="SAM" id="Phobius"/>
    </source>
</evidence>
<dbReference type="SUPFAM" id="SSF158544">
    <property type="entry name" value="GspK insert domain-like"/>
    <property type="match status" value="1"/>
</dbReference>
<evidence type="ECO:0000256" key="5">
    <source>
        <dbReference type="ARBA" id="ARBA00022519"/>
    </source>
</evidence>
<dbReference type="InterPro" id="IPR038072">
    <property type="entry name" value="GspK_central_sf"/>
</dbReference>
<comment type="caution">
    <text evidence="12">The sequence shown here is derived from an EMBL/GenBank/DDBJ whole genome shotgun (WGS) entry which is preliminary data.</text>
</comment>
<keyword evidence="7" id="KW-0653">Protein transport</keyword>
<keyword evidence="3" id="KW-0813">Transport</keyword>
<protein>
    <submittedName>
        <fullName evidence="12">Type II secretion protein</fullName>
    </submittedName>
</protein>
<evidence type="ECO:0000256" key="7">
    <source>
        <dbReference type="ARBA" id="ARBA00022927"/>
    </source>
</evidence>
<dbReference type="PANTHER" id="PTHR38831:SF2">
    <property type="entry name" value="TYPE II SECRETION SYSTEM PROTEIN K"/>
    <property type="match status" value="1"/>
</dbReference>
<feature type="transmembrane region" description="Helical" evidence="10">
    <location>
        <begin position="112"/>
        <end position="130"/>
    </location>
</feature>
<keyword evidence="5" id="KW-0997">Cell inner membrane</keyword>
<evidence type="ECO:0000256" key="4">
    <source>
        <dbReference type="ARBA" id="ARBA00022475"/>
    </source>
</evidence>
<keyword evidence="4" id="KW-1003">Cell membrane</keyword>
<feature type="domain" description="T2SS protein K first SAM-like" evidence="11">
    <location>
        <begin position="203"/>
        <end position="294"/>
    </location>
</feature>
<evidence type="ECO:0000313" key="13">
    <source>
        <dbReference type="Proteomes" id="UP000191008"/>
    </source>
</evidence>
<dbReference type="Pfam" id="PF21687">
    <property type="entry name" value="T2SSK_1st"/>
    <property type="match status" value="1"/>
</dbReference>
<dbReference type="PANTHER" id="PTHR38831">
    <property type="entry name" value="TYPE II SECRETION SYSTEM PROTEIN K"/>
    <property type="match status" value="1"/>
</dbReference>
<keyword evidence="9 10" id="KW-0472">Membrane</keyword>
<keyword evidence="6 10" id="KW-0812">Transmembrane</keyword>
<gene>
    <name evidence="12" type="ORF">B1J93_09840</name>
</gene>
<name>A0A1T1DNR2_9LEPT</name>
<evidence type="ECO:0000256" key="9">
    <source>
        <dbReference type="ARBA" id="ARBA00023136"/>
    </source>
</evidence>
<dbReference type="InterPro" id="IPR005628">
    <property type="entry name" value="GspK"/>
</dbReference>